<feature type="domain" description="ERCC4" evidence="2">
    <location>
        <begin position="129"/>
        <end position="209"/>
    </location>
</feature>
<evidence type="ECO:0000256" key="1">
    <source>
        <dbReference type="ARBA" id="ARBA00023125"/>
    </source>
</evidence>
<dbReference type="RefSeq" id="WP_067999352.1">
    <property type="nucleotide sequence ID" value="NZ_CP015596.1"/>
</dbReference>
<dbReference type="Pfam" id="PF23359">
    <property type="entry name" value="Lsr2_DNA-bd"/>
    <property type="match status" value="1"/>
</dbReference>
<dbReference type="KEGG" id="madi:A7U43_21900"/>
<dbReference type="InterPro" id="IPR036625">
    <property type="entry name" value="E3-bd_dom_sf"/>
</dbReference>
<reference evidence="3 4" key="1">
    <citation type="submission" date="2016-05" db="EMBL/GenBank/DDBJ databases">
        <title>Complete genome sequence of a phthalic acid esters degrading Mycobacterium sp. YC-RL4.</title>
        <authorList>
            <person name="Ren L."/>
            <person name="Fan S."/>
            <person name="Ruth N."/>
            <person name="Jia Y."/>
            <person name="Wang J."/>
            <person name="Qiao C."/>
        </authorList>
    </citation>
    <scope>NUCLEOTIDE SEQUENCE [LARGE SCALE GENOMIC DNA]</scope>
    <source>
        <strain evidence="3 4">YC-RL4</strain>
    </source>
</reference>
<dbReference type="Pfam" id="PF02732">
    <property type="entry name" value="ERCC4"/>
    <property type="match status" value="1"/>
</dbReference>
<dbReference type="Gene3D" id="4.10.320.10">
    <property type="entry name" value="E3-binding domain"/>
    <property type="match status" value="1"/>
</dbReference>
<dbReference type="STRING" id="1682113.A7U43_21900"/>
<dbReference type="InterPro" id="IPR055370">
    <property type="entry name" value="Lsr2_DNA-bd"/>
</dbReference>
<keyword evidence="4" id="KW-1185">Reference proteome</keyword>
<dbReference type="GO" id="GO:0016746">
    <property type="term" value="F:acyltransferase activity"/>
    <property type="evidence" value="ECO:0007669"/>
    <property type="project" value="InterPro"/>
</dbReference>
<dbReference type="SUPFAM" id="SSF52980">
    <property type="entry name" value="Restriction endonuclease-like"/>
    <property type="match status" value="1"/>
</dbReference>
<dbReference type="OrthoDB" id="9776021at2"/>
<organism evidence="3 4">
    <name type="scientific">Mycobacterium adipatum</name>
    <dbReference type="NCBI Taxonomy" id="1682113"/>
    <lineage>
        <taxon>Bacteria</taxon>
        <taxon>Bacillati</taxon>
        <taxon>Actinomycetota</taxon>
        <taxon>Actinomycetes</taxon>
        <taxon>Mycobacteriales</taxon>
        <taxon>Mycobacteriaceae</taxon>
        <taxon>Mycobacterium</taxon>
    </lineage>
</organism>
<dbReference type="GO" id="GO:0003677">
    <property type="term" value="F:DNA binding"/>
    <property type="evidence" value="ECO:0007669"/>
    <property type="project" value="UniProtKB-KW"/>
</dbReference>
<keyword evidence="1" id="KW-0238">DNA-binding</keyword>
<dbReference type="SMART" id="SM00891">
    <property type="entry name" value="ERCC4"/>
    <property type="match status" value="1"/>
</dbReference>
<dbReference type="Gene3D" id="3.40.50.10130">
    <property type="match status" value="1"/>
</dbReference>
<dbReference type="GO" id="GO:0006259">
    <property type="term" value="P:DNA metabolic process"/>
    <property type="evidence" value="ECO:0007669"/>
    <property type="project" value="UniProtKB-ARBA"/>
</dbReference>
<protein>
    <recommendedName>
        <fullName evidence="2">ERCC4 domain-containing protein</fullName>
    </recommendedName>
</protein>
<evidence type="ECO:0000259" key="2">
    <source>
        <dbReference type="SMART" id="SM00891"/>
    </source>
</evidence>
<dbReference type="InterPro" id="IPR006166">
    <property type="entry name" value="ERCC4_domain"/>
</dbReference>
<dbReference type="AlphaFoldDB" id="A0A172URB3"/>
<dbReference type="EMBL" id="CP015596">
    <property type="protein sequence ID" value="ANE81585.1"/>
    <property type="molecule type" value="Genomic_DNA"/>
</dbReference>
<gene>
    <name evidence="3" type="ORF">A7U43_21900</name>
</gene>
<sequence length="333" mass="37171">MSELLIARNPVEDSRLRYLLRIPHAGGDLVFRTSDTWPRVKALYCHPVSLAEWPDDAEIVERHPLRSCERRGASIDVILQRARENRSQLVFTSARGRDVVFWQSPRTRKQARPNVRTPTARAQGIEQLAILVDSHERYAYRFAGQQVSTETCALPCGDYGLNVDGQLVASVERKSLADLVSSLINGRLRFQVADLAALPRAAVVVEDRYSQVFKLDWIRPAVVADGLAELQVRWPSVPIVFCETRPLAEEWTYRFLAAAHTWAVTESAALERISAARVDIATPAAATDGPTTADVRAWARSAGLPVPDRGKLRPEVWQAWRDAHPDAGPDDGR</sequence>
<dbReference type="Proteomes" id="UP000077143">
    <property type="component" value="Chromosome"/>
</dbReference>
<dbReference type="InterPro" id="IPR011335">
    <property type="entry name" value="Restrct_endonuc-II-like"/>
</dbReference>
<proteinExistence type="predicted"/>
<dbReference type="GO" id="GO:0004518">
    <property type="term" value="F:nuclease activity"/>
    <property type="evidence" value="ECO:0007669"/>
    <property type="project" value="InterPro"/>
</dbReference>
<accession>A0A172URB3</accession>
<evidence type="ECO:0000313" key="4">
    <source>
        <dbReference type="Proteomes" id="UP000077143"/>
    </source>
</evidence>
<name>A0A172URB3_9MYCO</name>
<evidence type="ECO:0000313" key="3">
    <source>
        <dbReference type="EMBL" id="ANE81585.1"/>
    </source>
</evidence>